<protein>
    <submittedName>
        <fullName evidence="1">Uncharacterized protein</fullName>
    </submittedName>
</protein>
<dbReference type="RefSeq" id="WP_058521696.1">
    <property type="nucleotide sequence ID" value="NZ_CAAAIP010000004.1"/>
</dbReference>
<organism evidence="1 2">
    <name type="scientific">Legionella tucsonensis</name>
    <dbReference type="NCBI Taxonomy" id="40335"/>
    <lineage>
        <taxon>Bacteria</taxon>
        <taxon>Pseudomonadati</taxon>
        <taxon>Pseudomonadota</taxon>
        <taxon>Gammaproteobacteria</taxon>
        <taxon>Legionellales</taxon>
        <taxon>Legionellaceae</taxon>
        <taxon>Legionella</taxon>
    </lineage>
</organism>
<dbReference type="AlphaFoldDB" id="A0A0W0ZRJ5"/>
<name>A0A0W0ZRJ5_9GAMM</name>
<dbReference type="Proteomes" id="UP000054693">
    <property type="component" value="Unassembled WGS sequence"/>
</dbReference>
<gene>
    <name evidence="1" type="ORF">Ltuc_2474</name>
</gene>
<dbReference type="PATRIC" id="fig|40335.7.peg.2639"/>
<keyword evidence="2" id="KW-1185">Reference proteome</keyword>
<comment type="caution">
    <text evidence="1">The sequence shown here is derived from an EMBL/GenBank/DDBJ whole genome shotgun (WGS) entry which is preliminary data.</text>
</comment>
<dbReference type="STRING" id="40335.Ltuc_2474"/>
<dbReference type="EMBL" id="LNZA01000004">
    <property type="protein sequence ID" value="KTD71868.1"/>
    <property type="molecule type" value="Genomic_DNA"/>
</dbReference>
<reference evidence="1 2" key="1">
    <citation type="submission" date="2015-11" db="EMBL/GenBank/DDBJ databases">
        <title>Genomic analysis of 38 Legionella species identifies large and diverse effector repertoires.</title>
        <authorList>
            <person name="Burstein D."/>
            <person name="Amaro F."/>
            <person name="Zusman T."/>
            <person name="Lifshitz Z."/>
            <person name="Cohen O."/>
            <person name="Gilbert J.A."/>
            <person name="Pupko T."/>
            <person name="Shuman H.A."/>
            <person name="Segal G."/>
        </authorList>
    </citation>
    <scope>NUCLEOTIDE SEQUENCE [LARGE SCALE GENOMIC DNA]</scope>
    <source>
        <strain evidence="1 2">ATCC 49180</strain>
    </source>
</reference>
<evidence type="ECO:0000313" key="1">
    <source>
        <dbReference type="EMBL" id="KTD71868.1"/>
    </source>
</evidence>
<dbReference type="OrthoDB" id="5645257at2"/>
<proteinExistence type="predicted"/>
<sequence length="834" mass="93903">MSAYENFSAEISKNKIKLSFIYILSGKKLVIELSDSPGAQAKGRMPAYYQYLEPISDRPYAIFKLIVGPGISITLNGYPPEPYEPTLFYPLIEIIRIQDPELVPTIGTDFNTHHLLGEFQVNPPEPPQGKDVGDLKKWYLYSISPSNFFTLSPLNNGIIIRHQQSKQDLIITVPRHSGDIEFLDLLNQVDQVHSDAKFAFQINAKGSIGAKRGNKFSNLPLLEIVKTPAVKIELVREPIHYTPGNVLLGGKKTSSEVNFFEIYETEKIANVPTQGLKFNEIKSYWQRINPKTIPIIQPIILSPELTAIDLAVRFVPAIGDVVDIVEFTKGWYSGRDLYGRKLSSTEIAILGIGALLPFAASGAARSVSILRRSFGRRAEKTARILEKIKKGGINAEDAKLIRETEKRIKKGLAATAQQVEELGRIYKKIKSEPPTIDDLLNVDGTGFMHSELQEAYRAYTKGKSNPESPRKWAMGKTRNPEAIKLLKGFLGNDYIKRAKDKLRQTQRLINNFEVPRPMNLSDDEAMQLLAKFFKQPQKLTERLEDFFPTTFAGINPKEVLKNYRIRTASVSQGSFNVLKGNLAEILSKEIKLKHLDEIRKTVPDAKLISGLKIQLMKNGKLNPEKLFADDIIAVIEKGNLKILKLYEVKSGFRGGHEATEQIFDWIEGRLAHAEGSRLLLPNGQHFTYDPGSLGKGHVIGLNNAPRCIITAKGASHLGVDSSMQVAARTERIELEITSAQMEEKLKKQFFSEYLEEVARKKQLADFSEEFMDELASRKIRTEFSIEYQEQLARKKSTEILVDVIPTPQVEYLEEVTSSQLDYLVAEIFSKVTIK</sequence>
<evidence type="ECO:0000313" key="2">
    <source>
        <dbReference type="Proteomes" id="UP000054693"/>
    </source>
</evidence>
<accession>A0A0W0ZRJ5</accession>